<organism evidence="1 2">
    <name type="scientific">Aureliella helgolandensis</name>
    <dbReference type="NCBI Taxonomy" id="2527968"/>
    <lineage>
        <taxon>Bacteria</taxon>
        <taxon>Pseudomonadati</taxon>
        <taxon>Planctomycetota</taxon>
        <taxon>Planctomycetia</taxon>
        <taxon>Pirellulales</taxon>
        <taxon>Pirellulaceae</taxon>
        <taxon>Aureliella</taxon>
    </lineage>
</organism>
<dbReference type="KEGG" id="ahel:Q31a_08370"/>
<dbReference type="SUPFAM" id="SSF75011">
    <property type="entry name" value="3-carboxy-cis,cis-mucoante lactonizing enzyme"/>
    <property type="match status" value="1"/>
</dbReference>
<name>A0A518G1R6_9BACT</name>
<accession>A0A518G1R6</accession>
<protein>
    <submittedName>
        <fullName evidence="1">LVIVD repeat protein</fullName>
    </submittedName>
</protein>
<evidence type="ECO:0000313" key="1">
    <source>
        <dbReference type="EMBL" id="QDV22551.1"/>
    </source>
</evidence>
<evidence type="ECO:0000313" key="2">
    <source>
        <dbReference type="Proteomes" id="UP000318017"/>
    </source>
</evidence>
<reference evidence="1 2" key="1">
    <citation type="submission" date="2019-02" db="EMBL/GenBank/DDBJ databases">
        <title>Deep-cultivation of Planctomycetes and their phenomic and genomic characterization uncovers novel biology.</title>
        <authorList>
            <person name="Wiegand S."/>
            <person name="Jogler M."/>
            <person name="Boedeker C."/>
            <person name="Pinto D."/>
            <person name="Vollmers J."/>
            <person name="Rivas-Marin E."/>
            <person name="Kohn T."/>
            <person name="Peeters S.H."/>
            <person name="Heuer A."/>
            <person name="Rast P."/>
            <person name="Oberbeckmann S."/>
            <person name="Bunk B."/>
            <person name="Jeske O."/>
            <person name="Meyerdierks A."/>
            <person name="Storesund J.E."/>
            <person name="Kallscheuer N."/>
            <person name="Luecker S."/>
            <person name="Lage O.M."/>
            <person name="Pohl T."/>
            <person name="Merkel B.J."/>
            <person name="Hornburger P."/>
            <person name="Mueller R.-W."/>
            <person name="Bruemmer F."/>
            <person name="Labrenz M."/>
            <person name="Spormann A.M."/>
            <person name="Op den Camp H."/>
            <person name="Overmann J."/>
            <person name="Amann R."/>
            <person name="Jetten M.S.M."/>
            <person name="Mascher T."/>
            <person name="Medema M.H."/>
            <person name="Devos D.P."/>
            <person name="Kaster A.-K."/>
            <person name="Ovreas L."/>
            <person name="Rohde M."/>
            <person name="Galperin M.Y."/>
            <person name="Jogler C."/>
        </authorList>
    </citation>
    <scope>NUCLEOTIDE SEQUENCE [LARGE SCALE GENOMIC DNA]</scope>
    <source>
        <strain evidence="1 2">Q31a</strain>
    </source>
</reference>
<keyword evidence="2" id="KW-1185">Reference proteome</keyword>
<gene>
    <name evidence="1" type="ORF">Q31a_08370</name>
</gene>
<dbReference type="AlphaFoldDB" id="A0A518G1R6"/>
<dbReference type="EMBL" id="CP036298">
    <property type="protein sequence ID" value="QDV22551.1"/>
    <property type="molecule type" value="Genomic_DNA"/>
</dbReference>
<sequence>MVASLPLRSTLISFLAVAMIALLPDSLSALGPSEIVGAWVMSVDSRLSPESVDLEIDHQPDVWKVTLRSGAGAVTTDRVNLEEDVLSIRYGVKPLDVRVELRVLGKSMSGSVVTGEGDTLRRQSITAHRVPEFDATPAPKQVVESNKTVEQAREFFGAWELSLQRANAEPTKAIRLGMVVTESDEDLIVGHSEFEMKGPQKRVDQVQSTHEGLRWILDGGMFGLLNVDLVSESEKLRVKVSGSDQEAFLVGTAIRKPKASDVGVDWEQLVQKPGTELVGVIGGDARVVEVDSDRIIIQQREVVSRMFKDDPLLVLFEWFRLPEGSRLIAVETDTAWSVTGATIDSWDIRNSQTPLALGSCKLPGNPPELVHRSGQLVFAANWNGHADTQQLHVIDVSDPSSPMLLASHSTPKGLSNYDLAVSGSTIYLANAGGLRIADATNPQTLVMRSNFVGRGRWVRGVDVVGSTAYIATSMHGGASWLQIIDASDPMTAVQTGLYRSTGGAQDVSVCGDLAVLADRAAGIIVLDVSEPQNVRRVGYFRTKGRSNEVDIFGELAFVAMDGDAGSRTLQVIRFME</sequence>
<dbReference type="InterPro" id="IPR013211">
    <property type="entry name" value="LVIVD"/>
</dbReference>
<dbReference type="Pfam" id="PF08309">
    <property type="entry name" value="LVIVD"/>
    <property type="match status" value="3"/>
</dbReference>
<dbReference type="Proteomes" id="UP000318017">
    <property type="component" value="Chromosome"/>
</dbReference>
<proteinExistence type="predicted"/>